<name>A0AB38YJW4_9GAMM</name>
<evidence type="ECO:0000259" key="5">
    <source>
        <dbReference type="PROSITE" id="PS50931"/>
    </source>
</evidence>
<evidence type="ECO:0000256" key="1">
    <source>
        <dbReference type="ARBA" id="ARBA00009437"/>
    </source>
</evidence>
<dbReference type="GO" id="GO:0003700">
    <property type="term" value="F:DNA-binding transcription factor activity"/>
    <property type="evidence" value="ECO:0007669"/>
    <property type="project" value="InterPro"/>
</dbReference>
<dbReference type="PRINTS" id="PR00039">
    <property type="entry name" value="HTHLYSR"/>
</dbReference>
<dbReference type="InterPro" id="IPR036390">
    <property type="entry name" value="WH_DNA-bd_sf"/>
</dbReference>
<feature type="domain" description="HTH lysR-type" evidence="5">
    <location>
        <begin position="6"/>
        <end position="63"/>
    </location>
</feature>
<organism evidence="6">
    <name type="scientific">Salinispirillum sp. LH 10-3-1</name>
    <dbReference type="NCBI Taxonomy" id="2952525"/>
    <lineage>
        <taxon>Bacteria</taxon>
        <taxon>Pseudomonadati</taxon>
        <taxon>Pseudomonadota</taxon>
        <taxon>Gammaproteobacteria</taxon>
        <taxon>Oceanospirillales</taxon>
        <taxon>Saccharospirillaceae</taxon>
        <taxon>Salinispirillum</taxon>
    </lineage>
</organism>
<dbReference type="InterPro" id="IPR036388">
    <property type="entry name" value="WH-like_DNA-bd_sf"/>
</dbReference>
<dbReference type="CDD" id="cd08432">
    <property type="entry name" value="PBP2_GcdR_TrpI_HvrB_AmpR_like"/>
    <property type="match status" value="1"/>
</dbReference>
<dbReference type="Gene3D" id="1.10.10.10">
    <property type="entry name" value="Winged helix-like DNA-binding domain superfamily/Winged helix DNA-binding domain"/>
    <property type="match status" value="1"/>
</dbReference>
<evidence type="ECO:0000313" key="6">
    <source>
        <dbReference type="EMBL" id="WLD59470.1"/>
    </source>
</evidence>
<keyword evidence="4" id="KW-0804">Transcription</keyword>
<dbReference type="FunFam" id="1.10.10.10:FF:000001">
    <property type="entry name" value="LysR family transcriptional regulator"/>
    <property type="match status" value="1"/>
</dbReference>
<dbReference type="Gene3D" id="3.40.190.10">
    <property type="entry name" value="Periplasmic binding protein-like II"/>
    <property type="match status" value="2"/>
</dbReference>
<sequence>MKVKFPPLHTLRCFWVVSQTGSFKAAAEDLHITQAAVSQQIRQLEEWLGFQLFDRGHRQIEINATGKQLLPYVQKGFDSLAEGLQRLSGDPSPNVLHLSVLPSFASAWLLPRVPQFQEQHPDIYLQIDMDRDQPFNNDGKNDMGIRYGIDDFVGLHTHWLSYDTIFPVCHPLLYQGEEDVWSWLKRQYLLADQDPMDYHWNQFLISHDQEPSDYRRRLHVSDTWALTEMALAGQGVALVRRSICSDALEKGQLIMPIKSTFQSRYGYLLVAPEHHFKWPKVVAFSEWITQGIQKMPWYRL</sequence>
<dbReference type="PANTHER" id="PTHR30537:SF74">
    <property type="entry name" value="HTH-TYPE TRANSCRIPTIONAL REGULATOR TRPI"/>
    <property type="match status" value="1"/>
</dbReference>
<protein>
    <submittedName>
        <fullName evidence="6">LysR substrate-binding domain-containing protein</fullName>
    </submittedName>
</protein>
<dbReference type="PROSITE" id="PS50931">
    <property type="entry name" value="HTH_LYSR"/>
    <property type="match status" value="1"/>
</dbReference>
<dbReference type="Pfam" id="PF00126">
    <property type="entry name" value="HTH_1"/>
    <property type="match status" value="1"/>
</dbReference>
<accession>A0AB38YJW4</accession>
<reference evidence="6" key="1">
    <citation type="submission" date="2022-07" db="EMBL/GenBank/DDBJ databases">
        <title>Complete genome sequence of Salinispirillum sp. LH10-3-1 capable of multiple carbohydrate inversion isolated from a soda lake.</title>
        <authorList>
            <person name="Liu J."/>
            <person name="Zhai Y."/>
            <person name="Zhang H."/>
            <person name="Yang H."/>
            <person name="Qu J."/>
            <person name="Li J."/>
        </authorList>
    </citation>
    <scope>NUCLEOTIDE SEQUENCE</scope>
    <source>
        <strain evidence="6">LH 10-3-1</strain>
    </source>
</reference>
<evidence type="ECO:0000256" key="3">
    <source>
        <dbReference type="ARBA" id="ARBA00023125"/>
    </source>
</evidence>
<keyword evidence="3" id="KW-0238">DNA-binding</keyword>
<evidence type="ECO:0000256" key="4">
    <source>
        <dbReference type="ARBA" id="ARBA00023163"/>
    </source>
</evidence>
<dbReference type="RefSeq" id="WP_304996762.1">
    <property type="nucleotide sequence ID" value="NZ_CP101717.1"/>
</dbReference>
<comment type="similarity">
    <text evidence="1">Belongs to the LysR transcriptional regulatory family.</text>
</comment>
<keyword evidence="2" id="KW-0805">Transcription regulation</keyword>
<dbReference type="SUPFAM" id="SSF46785">
    <property type="entry name" value="Winged helix' DNA-binding domain"/>
    <property type="match status" value="1"/>
</dbReference>
<gene>
    <name evidence="6" type="ORF">NFC81_06740</name>
</gene>
<evidence type="ECO:0000256" key="2">
    <source>
        <dbReference type="ARBA" id="ARBA00023015"/>
    </source>
</evidence>
<dbReference type="InterPro" id="IPR005119">
    <property type="entry name" value="LysR_subst-bd"/>
</dbReference>
<proteinExistence type="inferred from homology"/>
<dbReference type="InterPro" id="IPR000847">
    <property type="entry name" value="LysR_HTH_N"/>
</dbReference>
<dbReference type="InterPro" id="IPR058163">
    <property type="entry name" value="LysR-type_TF_proteobact-type"/>
</dbReference>
<dbReference type="GO" id="GO:0043565">
    <property type="term" value="F:sequence-specific DNA binding"/>
    <property type="evidence" value="ECO:0007669"/>
    <property type="project" value="TreeGrafter"/>
</dbReference>
<dbReference type="EMBL" id="CP101717">
    <property type="protein sequence ID" value="WLD59470.1"/>
    <property type="molecule type" value="Genomic_DNA"/>
</dbReference>
<dbReference type="Pfam" id="PF03466">
    <property type="entry name" value="LysR_substrate"/>
    <property type="match status" value="1"/>
</dbReference>
<dbReference type="SUPFAM" id="SSF53850">
    <property type="entry name" value="Periplasmic binding protein-like II"/>
    <property type="match status" value="1"/>
</dbReference>
<dbReference type="GO" id="GO:0006351">
    <property type="term" value="P:DNA-templated transcription"/>
    <property type="evidence" value="ECO:0007669"/>
    <property type="project" value="TreeGrafter"/>
</dbReference>
<dbReference type="AlphaFoldDB" id="A0AB38YJW4"/>
<dbReference type="PANTHER" id="PTHR30537">
    <property type="entry name" value="HTH-TYPE TRANSCRIPTIONAL REGULATOR"/>
    <property type="match status" value="1"/>
</dbReference>